<feature type="compositionally biased region" description="Polar residues" evidence="1">
    <location>
        <begin position="230"/>
        <end position="241"/>
    </location>
</feature>
<evidence type="ECO:0000313" key="2">
    <source>
        <dbReference type="EMBL" id="PKC00065.1"/>
    </source>
</evidence>
<dbReference type="Proteomes" id="UP000232722">
    <property type="component" value="Unassembled WGS sequence"/>
</dbReference>
<proteinExistence type="predicted"/>
<dbReference type="AlphaFoldDB" id="A0A2N0NZR2"/>
<evidence type="ECO:0000256" key="1">
    <source>
        <dbReference type="SAM" id="MobiDB-lite"/>
    </source>
</evidence>
<dbReference type="EMBL" id="LLXJ01001984">
    <property type="protein sequence ID" value="PKC00065.1"/>
    <property type="molecule type" value="Genomic_DNA"/>
</dbReference>
<dbReference type="VEuPathDB" id="FungiDB:FUN_009459"/>
<name>A0A2N0NZR2_9GLOM</name>
<reference evidence="2 3" key="1">
    <citation type="submission" date="2016-04" db="EMBL/GenBank/DDBJ databases">
        <title>Genome analyses suggest a sexual origin of heterokaryosis in a supposedly ancient asexual fungus.</title>
        <authorList>
            <person name="Ropars J."/>
            <person name="Sedzielewska K."/>
            <person name="Noel J."/>
            <person name="Charron P."/>
            <person name="Farinelli L."/>
            <person name="Marton T."/>
            <person name="Kruger M."/>
            <person name="Pelin A."/>
            <person name="Brachmann A."/>
            <person name="Corradi N."/>
        </authorList>
    </citation>
    <scope>NUCLEOTIDE SEQUENCE [LARGE SCALE GENOMIC DNA]</scope>
    <source>
        <strain evidence="2 3">A5</strain>
    </source>
</reference>
<dbReference type="VEuPathDB" id="FungiDB:RhiirA1_458942"/>
<evidence type="ECO:0000313" key="3">
    <source>
        <dbReference type="Proteomes" id="UP000232722"/>
    </source>
</evidence>
<accession>A0A2N0NZR2</accession>
<organism evidence="2 3">
    <name type="scientific">Rhizophagus irregularis</name>
    <dbReference type="NCBI Taxonomy" id="588596"/>
    <lineage>
        <taxon>Eukaryota</taxon>
        <taxon>Fungi</taxon>
        <taxon>Fungi incertae sedis</taxon>
        <taxon>Mucoromycota</taxon>
        <taxon>Glomeromycotina</taxon>
        <taxon>Glomeromycetes</taxon>
        <taxon>Glomerales</taxon>
        <taxon>Glomeraceae</taxon>
        <taxon>Rhizophagus</taxon>
    </lineage>
</organism>
<protein>
    <submittedName>
        <fullName evidence="2">Uncharacterized protein</fullName>
    </submittedName>
</protein>
<dbReference type="VEuPathDB" id="FungiDB:RhiirFUN_021256"/>
<sequence>MAPHTNIISSFDELQKVSKITVNLLCEELFRKEARIDDDDCIFVLLTFQDANTLELAYQESFVNPIILKAFQDMSDKIIQKSRVSLGSKPDGILKIYVNVCEIEISFWNDANINFLSTPAPLKTQCNRRITSKYSKLGVLVYQHETTIYSMHHIKEGLHIVDTITNFTIPDNKDQLYVIDEVIEKVYFSKSRVMDYYLKLQDISRKVQKYSPTNEKPLEASPSKRKSARLQESSILHYSLH</sequence>
<feature type="region of interest" description="Disordered" evidence="1">
    <location>
        <begin position="211"/>
        <end position="241"/>
    </location>
</feature>
<gene>
    <name evidence="2" type="ORF">RhiirA5_505390</name>
</gene>
<reference evidence="2 3" key="2">
    <citation type="submission" date="2017-09" db="EMBL/GenBank/DDBJ databases">
        <title>Extensive intraspecific genome diversity in a model arbuscular mycorrhizal fungus.</title>
        <authorList>
            <person name="Chen E.C."/>
            <person name="Morin E."/>
            <person name="Beaudet D."/>
            <person name="Noel J."/>
            <person name="Ndikumana S."/>
            <person name="Charron P."/>
            <person name="St-Onge C."/>
            <person name="Giorgi J."/>
            <person name="Grigoriev I.V."/>
            <person name="Roux C."/>
            <person name="Martin F.M."/>
            <person name="Corradi N."/>
        </authorList>
    </citation>
    <scope>NUCLEOTIDE SEQUENCE [LARGE SCALE GENOMIC DNA]</scope>
    <source>
        <strain evidence="2 3">A5</strain>
    </source>
</reference>
<comment type="caution">
    <text evidence="2">The sequence shown here is derived from an EMBL/GenBank/DDBJ whole genome shotgun (WGS) entry which is preliminary data.</text>
</comment>